<keyword evidence="1" id="KW-0611">Plant defense</keyword>
<evidence type="ECO:0000256" key="2">
    <source>
        <dbReference type="SAM" id="Coils"/>
    </source>
</evidence>
<feature type="region of interest" description="Disordered" evidence="3">
    <location>
        <begin position="1024"/>
        <end position="1062"/>
    </location>
</feature>
<sequence length="1593" mass="179694">MVSWLSITNQLKLVAWEGVFLAFVCSFVEVVDMSMLEQSMQMTSILTDCAKDIVGRVINLIVDESRNVCCFKCIVDDFEKEKPELEAKWRSISKDIEDTKRRADEIRDDVIHWEVEAKKLIDEDTKTKVSCFGGWCPNCIWRYKRGKQLTQLTNDVRTLKATNFPCVGRSPHLLDAEIHSSQANGDIQSIQLSDKSRKALGKKEKKVKYLFCDDLEVRDMDVFPRWFDASQLEILIIGMEVTDSVKVSDAFFEKMTRLRVLLLQNNKMSWFTLTLQISVRSLSNIRSLSLIDWNLGSISILGILQTLENLHLSGCSISELPNEITELEKLRQLQLEYCRIERNNPFEVIGRCSQLEELFFSNNKFSVLDNANEVEAIHRIPTFPILNRYHLEKDDEMDDSVSKIVCLPNIDALVSEATFKYLVQGAEILQLSEIVGEWRNLIPEIVPMEDNGMNDLIELSLMFCSKVKCLVNTKHSDCGVPNVFSKLVSLNLEDMDNLEDLCIGPLPLEFLKSLERLNLGVCVTLQGMLFKGKLNLCNLKIMQVGGCPILTSLFQPSTARSLVLLEELRIWKCEELANIITDGCGEMKYIFGGWEQEEDEVIVGSLQETHPSQECYRHTSSSRNGSKGKQQNSTNSKIFPWLCICRYHKKYGSKLRSVTNVKMPTGSIPGQVIVDMRDDEECKNCISIFSKLKKIIIMNCDKLKYVIGPNRPENHNHEYHMDFPALEELILGFLPNMINICPKNYFVTLPSLKKFRLDDKCSQISSDSDLVVSLYSGQLINTTNKDTGEIGKHFLTLESLCIKDSKVEMRCLPELEVLEIIECKELKKIIEEDVENDKVSPQPCFPKLVALVVRQCHKLKCFIASNDLPNLELLIINGASKLEELTGCEQRQGNDEIRRVQAMFPKLEAVIFMNLSSLCLEDGTLQTIRHRVVHNCPKLSLTSTTSLMEFKSNVFCGNYLEDLQIDCDMIKMLGRGTQEVTTDYLVEPETQRGSGSKLPSPQTNEESKEEFVGKVASLEIPVMATSPIDSESKTAETASPSASDNSPYRTQSQELTDEPSLMKKQKILRDTKSNSEIPQGIIKRGVEEGTRTTSYDTESYAVEWDPIPKTTSQPSATSESELHSSQVNDANQSIVGNFFGTVHERKSAPHLQSLEEKSSSICSPNLTESNEATVDECVLEVSNLTNKEGEIGGISADNIIVTQRYEEEPKKEFIGRASISEMPAIAASTKDSDMVKGSSPSLSNIPLPNIHSNESVDGQLRGESCLTNQQKLLGESSAKRGVEERATSENAKMETLSIHLKLASSQPGPSVDPQCKSYPNSEIRLGQFEAFINKENEGHPINIEELRDDDLISLFQLEEEDSDSQMGTTSVSGVSADHPVTKDNLVVNVLADMEKSLKMPLKDIASSEANSLRLLTALNFLSRLSSEHVTLSEGLKVIIDSLRKEFPSILCSFKQAFATTNKFALLDEKEKSIKEELTHRKEAATALVSKISKAKYFMDEAQQKEAMLKEQMNRLEKEMKDCEADLSFLQEEKKKFVAETMGYKKEFETVRNDKSQMMEDQRNAWQKLSEIDYKWSVLCSQFENNRITASNPS</sequence>
<feature type="compositionally biased region" description="Polar residues" evidence="3">
    <location>
        <begin position="1109"/>
        <end position="1126"/>
    </location>
</feature>
<feature type="compositionally biased region" description="Low complexity" evidence="3">
    <location>
        <begin position="1238"/>
        <end position="1249"/>
    </location>
</feature>
<dbReference type="Pfam" id="PF23247">
    <property type="entry name" value="LRR_RPS2"/>
    <property type="match status" value="1"/>
</dbReference>
<keyword evidence="2" id="KW-0175">Coiled coil</keyword>
<evidence type="ECO:0000256" key="1">
    <source>
        <dbReference type="ARBA" id="ARBA00022821"/>
    </source>
</evidence>
<feature type="coiled-coil region" evidence="2">
    <location>
        <begin position="1498"/>
        <end position="1539"/>
    </location>
</feature>
<evidence type="ECO:0000259" key="4">
    <source>
        <dbReference type="Pfam" id="PF23247"/>
    </source>
</evidence>
<dbReference type="InterPro" id="IPR050905">
    <property type="entry name" value="Plant_NBS-LRR"/>
</dbReference>
<feature type="domain" description="Disease resistance protein At4g27190-like leucine-rich repeats" evidence="4">
    <location>
        <begin position="531"/>
        <end position="574"/>
    </location>
</feature>
<feature type="region of interest" description="Disordered" evidence="3">
    <location>
        <begin position="1104"/>
        <end position="1126"/>
    </location>
</feature>
<feature type="region of interest" description="Disordered" evidence="3">
    <location>
        <begin position="614"/>
        <end position="633"/>
    </location>
</feature>
<dbReference type="SUPFAM" id="SSF52047">
    <property type="entry name" value="RNI-like"/>
    <property type="match status" value="1"/>
</dbReference>
<dbReference type="PANTHER" id="PTHR33463:SF105">
    <property type="entry name" value="AND NB-ARC DOMAIN DISEASE RESISTANCE PROTEIN, PUTATIVE-RELATED"/>
    <property type="match status" value="1"/>
</dbReference>
<dbReference type="PANTHER" id="PTHR33463">
    <property type="entry name" value="NB-ARC DOMAIN-CONTAINING PROTEIN-RELATED"/>
    <property type="match status" value="1"/>
</dbReference>
<organism evidence="5 6">
    <name type="scientific">Canavalia gladiata</name>
    <name type="common">Sword bean</name>
    <name type="synonym">Dolichos gladiatus</name>
    <dbReference type="NCBI Taxonomy" id="3824"/>
    <lineage>
        <taxon>Eukaryota</taxon>
        <taxon>Viridiplantae</taxon>
        <taxon>Streptophyta</taxon>
        <taxon>Embryophyta</taxon>
        <taxon>Tracheophyta</taxon>
        <taxon>Spermatophyta</taxon>
        <taxon>Magnoliopsida</taxon>
        <taxon>eudicotyledons</taxon>
        <taxon>Gunneridae</taxon>
        <taxon>Pentapetalae</taxon>
        <taxon>rosids</taxon>
        <taxon>fabids</taxon>
        <taxon>Fabales</taxon>
        <taxon>Fabaceae</taxon>
        <taxon>Papilionoideae</taxon>
        <taxon>50 kb inversion clade</taxon>
        <taxon>NPAAA clade</taxon>
        <taxon>indigoferoid/millettioid clade</taxon>
        <taxon>Phaseoleae</taxon>
        <taxon>Canavalia</taxon>
    </lineage>
</organism>
<proteinExistence type="predicted"/>
<feature type="region of interest" description="Disordered" evidence="3">
    <location>
        <begin position="1228"/>
        <end position="1249"/>
    </location>
</feature>
<feature type="compositionally biased region" description="Polar residues" evidence="3">
    <location>
        <begin position="991"/>
        <end position="1004"/>
    </location>
</feature>
<dbReference type="InterPro" id="IPR032675">
    <property type="entry name" value="LRR_dom_sf"/>
</dbReference>
<feature type="compositionally biased region" description="Polar residues" evidence="3">
    <location>
        <begin position="1035"/>
        <end position="1054"/>
    </location>
</feature>
<dbReference type="InterPro" id="IPR057135">
    <property type="entry name" value="At4g27190-like_LRR"/>
</dbReference>
<dbReference type="Gene3D" id="3.80.10.10">
    <property type="entry name" value="Ribonuclease Inhibitor"/>
    <property type="match status" value="2"/>
</dbReference>
<protein>
    <recommendedName>
        <fullName evidence="4">Disease resistance protein At4g27190-like leucine-rich repeats domain-containing protein</fullName>
    </recommendedName>
</protein>
<dbReference type="EMBL" id="JAYMYQ010000001">
    <property type="protein sequence ID" value="KAK7358836.1"/>
    <property type="molecule type" value="Genomic_DNA"/>
</dbReference>
<accession>A0AAN9R4P7</accession>
<evidence type="ECO:0000256" key="3">
    <source>
        <dbReference type="SAM" id="MobiDB-lite"/>
    </source>
</evidence>
<comment type="caution">
    <text evidence="5">The sequence shown here is derived from an EMBL/GenBank/DDBJ whole genome shotgun (WGS) entry which is preliminary data.</text>
</comment>
<reference evidence="5 6" key="1">
    <citation type="submission" date="2024-01" db="EMBL/GenBank/DDBJ databases">
        <title>The genomes of 5 underutilized Papilionoideae crops provide insights into root nodulation and disease resistanc.</title>
        <authorList>
            <person name="Jiang F."/>
        </authorList>
    </citation>
    <scope>NUCLEOTIDE SEQUENCE [LARGE SCALE GENOMIC DNA]</scope>
    <source>
        <strain evidence="5">LVBAO_FW01</strain>
        <tissue evidence="5">Leaves</tissue>
    </source>
</reference>
<evidence type="ECO:0000313" key="5">
    <source>
        <dbReference type="EMBL" id="KAK7358836.1"/>
    </source>
</evidence>
<keyword evidence="6" id="KW-1185">Reference proteome</keyword>
<dbReference type="Proteomes" id="UP001367508">
    <property type="component" value="Unassembled WGS sequence"/>
</dbReference>
<feature type="region of interest" description="Disordered" evidence="3">
    <location>
        <begin position="986"/>
        <end position="1011"/>
    </location>
</feature>
<name>A0AAN9R4P7_CANGL</name>
<evidence type="ECO:0000313" key="6">
    <source>
        <dbReference type="Proteomes" id="UP001367508"/>
    </source>
</evidence>
<gene>
    <name evidence="5" type="ORF">VNO77_00776</name>
</gene>